<feature type="transmembrane region" description="Helical" evidence="2">
    <location>
        <begin position="414"/>
        <end position="432"/>
    </location>
</feature>
<dbReference type="PANTHER" id="PTHR13304:SF0">
    <property type="entry name" value="GLYCOSYLPHOSPHATIDYLINOSITOL ANCHOR ATTACHMENT 1 PROTEIN"/>
    <property type="match status" value="1"/>
</dbReference>
<feature type="transmembrane region" description="Helical" evidence="2">
    <location>
        <begin position="22"/>
        <end position="41"/>
    </location>
</feature>
<evidence type="ECO:0000313" key="3">
    <source>
        <dbReference type="EMBL" id="EDQ92995.1"/>
    </source>
</evidence>
<keyword evidence="2" id="KW-0472">Membrane</keyword>
<dbReference type="Proteomes" id="UP000001357">
    <property type="component" value="Unassembled WGS sequence"/>
</dbReference>
<dbReference type="Pfam" id="PF04114">
    <property type="entry name" value="Gaa1"/>
    <property type="match status" value="1"/>
</dbReference>
<dbReference type="STRING" id="81824.A9UQ68"/>
<sequence>MGLLSDPENQRRVLRLLRSRKWPLVGCVVVVALAALLALPYDEVSQPDHIQENALSPHLVSATVSRTFEERAEQLVTSLQTVRTSNEQLEEIASFWQKHGLEHHWVDCAEPSPQRCAVLATEWLHKDVLVLVAAHHRPATESLARTLLEDTTHLGSLQAVLCVEGDAANFQLVKIMLGGDAGSMPNYDMVLAARAAMRQVGINSIIGTEVTEDYKRGTLSDPVKRYMASLKVFWRGLRDMALGVPESAHAPFLRRNVPALTLTLAAAPHQRPVRAERLGGIVEVVLRTLNNHCQRFNLSFNYYIPTGYQRIVSIGRYLGPALALLGAVLLWVLGTHAAPKEVANAPPATPAMSQKPSTASPDDKPEESTATSPRWRSGPEPYLTEIPSLSLAMAASLLAVVAVALRWQETRPDAVLVSLPVLGLPLALRAWQGSYVEVLAVLVVAFAVSFVYMPLGLGLGALLLAVVLTTMRERPLPGRRTASPAHSTVDR</sequence>
<keyword evidence="4" id="KW-1185">Reference proteome</keyword>
<dbReference type="GO" id="GO:0016255">
    <property type="term" value="P:attachment of GPI anchor to protein"/>
    <property type="evidence" value="ECO:0000318"/>
    <property type="project" value="GO_Central"/>
</dbReference>
<dbReference type="FunCoup" id="A9UQ68">
    <property type="interactions" value="1303"/>
</dbReference>
<accession>A9UQ68</accession>
<dbReference type="GeneID" id="5887346"/>
<proteinExistence type="predicted"/>
<dbReference type="PANTHER" id="PTHR13304">
    <property type="entry name" value="GLYCOSYLPHOSPHATIDYLINOSITOL ANCHOR ATTACHMENT 1 PROTEIN"/>
    <property type="match status" value="1"/>
</dbReference>
<feature type="transmembrane region" description="Helical" evidence="2">
    <location>
        <begin position="317"/>
        <end position="334"/>
    </location>
</feature>
<gene>
    <name evidence="3" type="ORF">MONBRDRAFT_22307</name>
</gene>
<evidence type="ECO:0000313" key="4">
    <source>
        <dbReference type="Proteomes" id="UP000001357"/>
    </source>
</evidence>
<keyword evidence="2" id="KW-0812">Transmembrane</keyword>
<dbReference type="InParanoid" id="A9UQ68"/>
<dbReference type="GO" id="GO:0042765">
    <property type="term" value="C:GPI-anchor transamidase complex"/>
    <property type="evidence" value="ECO:0000318"/>
    <property type="project" value="GO_Central"/>
</dbReference>
<dbReference type="EMBL" id="CH991543">
    <property type="protein sequence ID" value="EDQ92995.1"/>
    <property type="molecule type" value="Genomic_DNA"/>
</dbReference>
<feature type="region of interest" description="Disordered" evidence="1">
    <location>
        <begin position="342"/>
        <end position="379"/>
    </location>
</feature>
<feature type="transmembrane region" description="Helical" evidence="2">
    <location>
        <begin position="386"/>
        <end position="407"/>
    </location>
</feature>
<dbReference type="eggNOG" id="KOG3566">
    <property type="taxonomic scope" value="Eukaryota"/>
</dbReference>
<feature type="transmembrane region" description="Helical" evidence="2">
    <location>
        <begin position="438"/>
        <end position="471"/>
    </location>
</feature>
<feature type="compositionally biased region" description="Polar residues" evidence="1">
    <location>
        <begin position="351"/>
        <end position="360"/>
    </location>
</feature>
<dbReference type="KEGG" id="mbr:MONBRDRAFT_22307"/>
<name>A9UQ68_MONBE</name>
<keyword evidence="2" id="KW-1133">Transmembrane helix</keyword>
<organism evidence="3 4">
    <name type="scientific">Monosiga brevicollis</name>
    <name type="common">Choanoflagellate</name>
    <dbReference type="NCBI Taxonomy" id="81824"/>
    <lineage>
        <taxon>Eukaryota</taxon>
        <taxon>Choanoflagellata</taxon>
        <taxon>Craspedida</taxon>
        <taxon>Salpingoecidae</taxon>
        <taxon>Monosiga</taxon>
    </lineage>
</organism>
<dbReference type="AlphaFoldDB" id="A9UQ68"/>
<reference evidence="3 4" key="1">
    <citation type="journal article" date="2008" name="Nature">
        <title>The genome of the choanoflagellate Monosiga brevicollis and the origin of metazoans.</title>
        <authorList>
            <consortium name="JGI Sequencing"/>
            <person name="King N."/>
            <person name="Westbrook M.J."/>
            <person name="Young S.L."/>
            <person name="Kuo A."/>
            <person name="Abedin M."/>
            <person name="Chapman J."/>
            <person name="Fairclough S."/>
            <person name="Hellsten U."/>
            <person name="Isogai Y."/>
            <person name="Letunic I."/>
            <person name="Marr M."/>
            <person name="Pincus D."/>
            <person name="Putnam N."/>
            <person name="Rokas A."/>
            <person name="Wright K.J."/>
            <person name="Zuzow R."/>
            <person name="Dirks W."/>
            <person name="Good M."/>
            <person name="Goodstein D."/>
            <person name="Lemons D."/>
            <person name="Li W."/>
            <person name="Lyons J.B."/>
            <person name="Morris A."/>
            <person name="Nichols S."/>
            <person name="Richter D.J."/>
            <person name="Salamov A."/>
            <person name="Bork P."/>
            <person name="Lim W.A."/>
            <person name="Manning G."/>
            <person name="Miller W.T."/>
            <person name="McGinnis W."/>
            <person name="Shapiro H."/>
            <person name="Tjian R."/>
            <person name="Grigoriev I.V."/>
            <person name="Rokhsar D."/>
        </authorList>
    </citation>
    <scope>NUCLEOTIDE SEQUENCE [LARGE SCALE GENOMIC DNA]</scope>
    <source>
        <strain evidence="4">MX1 / ATCC 50154</strain>
    </source>
</reference>
<dbReference type="InterPro" id="IPR007246">
    <property type="entry name" value="Gaa1"/>
</dbReference>
<evidence type="ECO:0000256" key="2">
    <source>
        <dbReference type="SAM" id="Phobius"/>
    </source>
</evidence>
<dbReference type="RefSeq" id="XP_001742757.1">
    <property type="nucleotide sequence ID" value="XM_001742705.1"/>
</dbReference>
<evidence type="ECO:0000256" key="1">
    <source>
        <dbReference type="SAM" id="MobiDB-lite"/>
    </source>
</evidence>
<protein>
    <submittedName>
        <fullName evidence="3">Uncharacterized protein</fullName>
    </submittedName>
</protein>